<dbReference type="AlphaFoldDB" id="A0A383A0L2"/>
<accession>A0A383A0L2</accession>
<name>A0A383A0L2_9ZZZZ</name>
<feature type="transmembrane region" description="Helical" evidence="1">
    <location>
        <begin position="62"/>
        <end position="81"/>
    </location>
</feature>
<dbReference type="EMBL" id="UINC01188058">
    <property type="protein sequence ID" value="SVE01090.1"/>
    <property type="molecule type" value="Genomic_DNA"/>
</dbReference>
<protein>
    <submittedName>
        <fullName evidence="2">Uncharacterized protein</fullName>
    </submittedName>
</protein>
<organism evidence="2">
    <name type="scientific">marine metagenome</name>
    <dbReference type="NCBI Taxonomy" id="408172"/>
    <lineage>
        <taxon>unclassified sequences</taxon>
        <taxon>metagenomes</taxon>
        <taxon>ecological metagenomes</taxon>
    </lineage>
</organism>
<sequence length="110" mass="12065">MECPKCNGLNSLDALYGYVGFQKFCTSCGASIKEPPEKESLEQEPPEQDPFDLSTWGGRVKFAGALVVLAAFAIITVGIFWHAISSWGWIWGIVGGIIFILLLILFRSVP</sequence>
<keyword evidence="1" id="KW-1133">Transmembrane helix</keyword>
<reference evidence="2" key="1">
    <citation type="submission" date="2018-05" db="EMBL/GenBank/DDBJ databases">
        <authorList>
            <person name="Lanie J.A."/>
            <person name="Ng W.-L."/>
            <person name="Kazmierczak K.M."/>
            <person name="Andrzejewski T.M."/>
            <person name="Davidsen T.M."/>
            <person name="Wayne K.J."/>
            <person name="Tettelin H."/>
            <person name="Glass J.I."/>
            <person name="Rusch D."/>
            <person name="Podicherti R."/>
            <person name="Tsui H.-C.T."/>
            <person name="Winkler M.E."/>
        </authorList>
    </citation>
    <scope>NUCLEOTIDE SEQUENCE</scope>
</reference>
<evidence type="ECO:0000313" key="2">
    <source>
        <dbReference type="EMBL" id="SVE01090.1"/>
    </source>
</evidence>
<evidence type="ECO:0000256" key="1">
    <source>
        <dbReference type="SAM" id="Phobius"/>
    </source>
</evidence>
<feature type="transmembrane region" description="Helical" evidence="1">
    <location>
        <begin position="87"/>
        <end position="106"/>
    </location>
</feature>
<keyword evidence="1" id="KW-0812">Transmembrane</keyword>
<gene>
    <name evidence="2" type="ORF">METZ01_LOCUS453944</name>
</gene>
<keyword evidence="1" id="KW-0472">Membrane</keyword>
<feature type="non-terminal residue" evidence="2">
    <location>
        <position position="110"/>
    </location>
</feature>
<proteinExistence type="predicted"/>